<accession>A0AC60PCF4</accession>
<protein>
    <submittedName>
        <fullName evidence="1">Uncharacterized protein</fullName>
    </submittedName>
</protein>
<reference evidence="1 2" key="1">
    <citation type="journal article" date="2020" name="Cell">
        <title>Large-Scale Comparative Analyses of Tick Genomes Elucidate Their Genetic Diversity and Vector Capacities.</title>
        <authorList>
            <consortium name="Tick Genome and Microbiome Consortium (TIGMIC)"/>
            <person name="Jia N."/>
            <person name="Wang J."/>
            <person name="Shi W."/>
            <person name="Du L."/>
            <person name="Sun Y."/>
            <person name="Zhan W."/>
            <person name="Jiang J.F."/>
            <person name="Wang Q."/>
            <person name="Zhang B."/>
            <person name="Ji P."/>
            <person name="Bell-Sakyi L."/>
            <person name="Cui X.M."/>
            <person name="Yuan T.T."/>
            <person name="Jiang B.G."/>
            <person name="Yang W.F."/>
            <person name="Lam T.T."/>
            <person name="Chang Q.C."/>
            <person name="Ding S.J."/>
            <person name="Wang X.J."/>
            <person name="Zhu J.G."/>
            <person name="Ruan X.D."/>
            <person name="Zhao L."/>
            <person name="Wei J.T."/>
            <person name="Ye R.Z."/>
            <person name="Que T.C."/>
            <person name="Du C.H."/>
            <person name="Zhou Y.H."/>
            <person name="Cheng J.X."/>
            <person name="Dai P.F."/>
            <person name="Guo W.B."/>
            <person name="Han X.H."/>
            <person name="Huang E.J."/>
            <person name="Li L.F."/>
            <person name="Wei W."/>
            <person name="Gao Y.C."/>
            <person name="Liu J.Z."/>
            <person name="Shao H.Z."/>
            <person name="Wang X."/>
            <person name="Wang C.C."/>
            <person name="Yang T.C."/>
            <person name="Huo Q.B."/>
            <person name="Li W."/>
            <person name="Chen H.Y."/>
            <person name="Chen S.E."/>
            <person name="Zhou L.G."/>
            <person name="Ni X.B."/>
            <person name="Tian J.H."/>
            <person name="Sheng Y."/>
            <person name="Liu T."/>
            <person name="Pan Y.S."/>
            <person name="Xia L.Y."/>
            <person name="Li J."/>
            <person name="Zhao F."/>
            <person name="Cao W.C."/>
        </authorList>
    </citation>
    <scope>NUCLEOTIDE SEQUENCE [LARGE SCALE GENOMIC DNA]</scope>
    <source>
        <strain evidence="1">Iper-2018</strain>
    </source>
</reference>
<evidence type="ECO:0000313" key="1">
    <source>
        <dbReference type="EMBL" id="KAG0417035.1"/>
    </source>
</evidence>
<evidence type="ECO:0000313" key="2">
    <source>
        <dbReference type="Proteomes" id="UP000805193"/>
    </source>
</evidence>
<keyword evidence="2" id="KW-1185">Reference proteome</keyword>
<proteinExistence type="predicted"/>
<gene>
    <name evidence="1" type="ORF">HPB47_005933</name>
</gene>
<organism evidence="1 2">
    <name type="scientific">Ixodes persulcatus</name>
    <name type="common">Taiga tick</name>
    <dbReference type="NCBI Taxonomy" id="34615"/>
    <lineage>
        <taxon>Eukaryota</taxon>
        <taxon>Metazoa</taxon>
        <taxon>Ecdysozoa</taxon>
        <taxon>Arthropoda</taxon>
        <taxon>Chelicerata</taxon>
        <taxon>Arachnida</taxon>
        <taxon>Acari</taxon>
        <taxon>Parasitiformes</taxon>
        <taxon>Ixodida</taxon>
        <taxon>Ixodoidea</taxon>
        <taxon>Ixodidae</taxon>
        <taxon>Ixodinae</taxon>
        <taxon>Ixodes</taxon>
    </lineage>
</organism>
<dbReference type="EMBL" id="JABSTQ010010893">
    <property type="protein sequence ID" value="KAG0417035.1"/>
    <property type="molecule type" value="Genomic_DNA"/>
</dbReference>
<name>A0AC60PCF4_IXOPE</name>
<comment type="caution">
    <text evidence="1">The sequence shown here is derived from an EMBL/GenBank/DDBJ whole genome shotgun (WGS) entry which is preliminary data.</text>
</comment>
<dbReference type="Proteomes" id="UP000805193">
    <property type="component" value="Unassembled WGS sequence"/>
</dbReference>
<sequence>MDEAETKEAALPRTIAPSPTELQTPGVEASTAPSVAQNQALTTPTAQENGLSGEPTSEGKAAAQEAPAASDTTKASEGEDAGEMDFEAKAAKRPFNETTVTTDATSPRSESGLQEVSSLPEVGQGDHPFHGASSWLKRIEYRNGSSVPGTWRLLQPLTKLQALVFRNMPQLQLTEDFNSLPLNLKKIDIANSTIRTVRPAWLSQLTNLEELVVKDTNLNTFERSMLPSPATKLTSLDLRHNELTSLPEDLTRDAPSLRTLNVASNKIRSFSEETFEPLRKTRTPPSPGRFLLSVPDSWTSPPCQSPERLRGRQVKQVPLVDEAEDNAEVLASWDQDDDDTRTALHMELAVNLCCPIPQAHKV</sequence>